<reference evidence="1 2" key="2">
    <citation type="submission" date="2018-11" db="EMBL/GenBank/DDBJ databases">
        <authorList>
            <consortium name="Pathogen Informatics"/>
        </authorList>
    </citation>
    <scope>NUCLEOTIDE SEQUENCE [LARGE SCALE GENOMIC DNA]</scope>
</reference>
<dbReference type="PANTHER" id="PTHR31389">
    <property type="entry name" value="LD39211P"/>
    <property type="match status" value="1"/>
</dbReference>
<name>A0A183IZF2_9BILA</name>
<organism evidence="3">
    <name type="scientific">Soboliphyme baturini</name>
    <dbReference type="NCBI Taxonomy" id="241478"/>
    <lineage>
        <taxon>Eukaryota</taxon>
        <taxon>Metazoa</taxon>
        <taxon>Ecdysozoa</taxon>
        <taxon>Nematoda</taxon>
        <taxon>Enoplea</taxon>
        <taxon>Dorylaimia</taxon>
        <taxon>Dioctophymatida</taxon>
        <taxon>Dioctophymatoidea</taxon>
        <taxon>Soboliphymatidae</taxon>
        <taxon>Soboliphyme</taxon>
    </lineage>
</organism>
<dbReference type="Proteomes" id="UP000270296">
    <property type="component" value="Unassembled WGS sequence"/>
</dbReference>
<evidence type="ECO:0000313" key="1">
    <source>
        <dbReference type="EMBL" id="VDP20537.1"/>
    </source>
</evidence>
<protein>
    <submittedName>
        <fullName evidence="3">DUF577 domain-containing protein</fullName>
    </submittedName>
</protein>
<dbReference type="EMBL" id="UZAM01012194">
    <property type="protein sequence ID" value="VDP20537.1"/>
    <property type="molecule type" value="Genomic_DNA"/>
</dbReference>
<evidence type="ECO:0000313" key="3">
    <source>
        <dbReference type="WBParaSite" id="SBAD_0000932601-mRNA-1"/>
    </source>
</evidence>
<sequence length="162" mass="19007">MPHLQKFGFFGRSDRYHTRLEETSDLPKPVFVTAASHAFYRHSLAVVSDVQRLFPDHRILYYDLGLDVVKEVHAVRRMCNVEYRRFPFESYPSYVSDLKQYRWKCLLIAVTVVVAMLDEDSSAYKYFPTVIENLKSTKAQMFDAALMLVVRTKEVVEDILSW</sequence>
<dbReference type="Pfam" id="PF07801">
    <property type="entry name" value="DUF1647"/>
    <property type="match status" value="1"/>
</dbReference>
<reference evidence="3" key="1">
    <citation type="submission" date="2016-06" db="UniProtKB">
        <authorList>
            <consortium name="WormBaseParasite"/>
        </authorList>
    </citation>
    <scope>IDENTIFICATION</scope>
</reference>
<evidence type="ECO:0000313" key="2">
    <source>
        <dbReference type="Proteomes" id="UP000270296"/>
    </source>
</evidence>
<keyword evidence="2" id="KW-1185">Reference proteome</keyword>
<dbReference type="AlphaFoldDB" id="A0A183IZF2"/>
<gene>
    <name evidence="1" type="ORF">SBAD_LOCUS9000</name>
</gene>
<dbReference type="OrthoDB" id="10053392at2759"/>
<proteinExistence type="predicted"/>
<accession>A0A183IZF2</accession>
<dbReference type="PANTHER" id="PTHR31389:SF4">
    <property type="entry name" value="LD39211P"/>
    <property type="match status" value="1"/>
</dbReference>
<dbReference type="InterPro" id="IPR012444">
    <property type="entry name" value="DUF1647"/>
</dbReference>
<dbReference type="WBParaSite" id="SBAD_0000932601-mRNA-1">
    <property type="protein sequence ID" value="SBAD_0000932601-mRNA-1"/>
    <property type="gene ID" value="SBAD_0000932601"/>
</dbReference>